<evidence type="ECO:0000259" key="5">
    <source>
        <dbReference type="Pfam" id="PF22468"/>
    </source>
</evidence>
<organism evidence="6">
    <name type="scientific">bioreactor metagenome</name>
    <dbReference type="NCBI Taxonomy" id="1076179"/>
    <lineage>
        <taxon>unclassified sequences</taxon>
        <taxon>metagenomes</taxon>
        <taxon>ecological metagenomes</taxon>
    </lineage>
</organism>
<gene>
    <name evidence="6" type="ORF">SDC9_119282</name>
</gene>
<keyword evidence="4" id="KW-0067">ATP-binding</keyword>
<proteinExistence type="predicted"/>
<reference evidence="6" key="1">
    <citation type="submission" date="2019-08" db="EMBL/GenBank/DDBJ databases">
        <authorList>
            <person name="Kucharzyk K."/>
            <person name="Murdoch R.W."/>
            <person name="Higgins S."/>
            <person name="Loffler F."/>
        </authorList>
    </citation>
    <scope>NUCLEOTIDE SEQUENCE</scope>
</reference>
<dbReference type="Gene3D" id="3.30.70.260">
    <property type="match status" value="2"/>
</dbReference>
<evidence type="ECO:0000256" key="1">
    <source>
        <dbReference type="ARBA" id="ARBA00013059"/>
    </source>
</evidence>
<dbReference type="SUPFAM" id="SSF55021">
    <property type="entry name" value="ACT-like"/>
    <property type="match status" value="2"/>
</dbReference>
<evidence type="ECO:0000256" key="4">
    <source>
        <dbReference type="ARBA" id="ARBA00022840"/>
    </source>
</evidence>
<dbReference type="AlphaFoldDB" id="A0A645C3V0"/>
<evidence type="ECO:0000256" key="3">
    <source>
        <dbReference type="ARBA" id="ARBA00022777"/>
    </source>
</evidence>
<sequence length="126" mass="13549">MFSALADAEIRVEMIVQSVMRGQVNDIAFLVQKSGIEGAIRVCRAVSMEIGAQGVTFDSEIAKVSVLIDGTDIKLPSKVFSALAHKGINIDMILATESAVTCVVSSSTVDDAIEALEWKFQEKKKS</sequence>
<keyword evidence="3 6" id="KW-0418">Kinase</keyword>
<keyword evidence="2" id="KW-0547">Nucleotide-binding</keyword>
<comment type="caution">
    <text evidence="6">The sequence shown here is derived from an EMBL/GenBank/DDBJ whole genome shotgun (WGS) entry which is preliminary data.</text>
</comment>
<accession>A0A645C3V0</accession>
<evidence type="ECO:0000313" key="6">
    <source>
        <dbReference type="EMBL" id="MPM72309.1"/>
    </source>
</evidence>
<dbReference type="Pfam" id="PF22468">
    <property type="entry name" value="ACT_9"/>
    <property type="match status" value="1"/>
</dbReference>
<dbReference type="EC" id="2.7.2.4" evidence="1"/>
<dbReference type="EMBL" id="VSSQ01024669">
    <property type="protein sequence ID" value="MPM72309.1"/>
    <property type="molecule type" value="Genomic_DNA"/>
</dbReference>
<name>A0A645C3V0_9ZZZZ</name>
<evidence type="ECO:0000256" key="2">
    <source>
        <dbReference type="ARBA" id="ARBA00022741"/>
    </source>
</evidence>
<dbReference type="GO" id="GO:0005524">
    <property type="term" value="F:ATP binding"/>
    <property type="evidence" value="ECO:0007669"/>
    <property type="project" value="UniProtKB-KW"/>
</dbReference>
<dbReference type="InterPro" id="IPR045865">
    <property type="entry name" value="ACT-like_dom_sf"/>
</dbReference>
<dbReference type="InterPro" id="IPR054352">
    <property type="entry name" value="ACT_Aspartokinase"/>
</dbReference>
<dbReference type="CDD" id="cd04868">
    <property type="entry name" value="ACT_AK-like"/>
    <property type="match status" value="1"/>
</dbReference>
<keyword evidence="6" id="KW-0808">Transferase</keyword>
<dbReference type="GO" id="GO:0004072">
    <property type="term" value="F:aspartate kinase activity"/>
    <property type="evidence" value="ECO:0007669"/>
    <property type="project" value="UniProtKB-EC"/>
</dbReference>
<protein>
    <recommendedName>
        <fullName evidence="1">aspartate kinase</fullName>
        <ecNumber evidence="1">2.7.2.4</ecNumber>
    </recommendedName>
</protein>
<feature type="domain" description="Aspartokinase ACT" evidence="5">
    <location>
        <begin position="77"/>
        <end position="120"/>
    </location>
</feature>